<dbReference type="EMBL" id="LAXI01000007">
    <property type="protein sequence ID" value="KRS17403.1"/>
    <property type="molecule type" value="Genomic_DNA"/>
</dbReference>
<reference evidence="2 4" key="1">
    <citation type="submission" date="2015-04" db="EMBL/GenBank/DDBJ databases">
        <title>The draft genome sequence of Roseovarius indicus B108T.</title>
        <authorList>
            <person name="Li G."/>
            <person name="Lai Q."/>
            <person name="Shao Z."/>
            <person name="Yan P."/>
        </authorList>
    </citation>
    <scope>NUCLEOTIDE SEQUENCE [LARGE SCALE GENOMIC DNA]</scope>
    <source>
        <strain evidence="2 4">B108</strain>
    </source>
</reference>
<dbReference type="AlphaFoldDB" id="A0A0T5P864"/>
<feature type="region of interest" description="Disordered" evidence="1">
    <location>
        <begin position="1"/>
        <end position="83"/>
    </location>
</feature>
<dbReference type="Proteomes" id="UP000325785">
    <property type="component" value="Chromosome"/>
</dbReference>
<gene>
    <name evidence="3" type="ORF">RIdsm_02384</name>
    <name evidence="2" type="ORF">XM52_12970</name>
</gene>
<dbReference type="KEGG" id="rid:RIdsm_02384"/>
<reference evidence="3 5" key="2">
    <citation type="submission" date="2018-08" db="EMBL/GenBank/DDBJ databases">
        <title>Genetic Globetrotter - A new plasmid hitch-hiking vast phylogenetic and geographic distances.</title>
        <authorList>
            <person name="Vollmers J."/>
            <person name="Petersen J."/>
        </authorList>
    </citation>
    <scope>NUCLEOTIDE SEQUENCE [LARGE SCALE GENOMIC DNA]</scope>
    <source>
        <strain evidence="3 5">DSM 26383</strain>
    </source>
</reference>
<evidence type="ECO:0000313" key="4">
    <source>
        <dbReference type="Proteomes" id="UP000051401"/>
    </source>
</evidence>
<organism evidence="2 4">
    <name type="scientific">Roseovarius indicus</name>
    <dbReference type="NCBI Taxonomy" id="540747"/>
    <lineage>
        <taxon>Bacteria</taxon>
        <taxon>Pseudomonadati</taxon>
        <taxon>Pseudomonadota</taxon>
        <taxon>Alphaproteobacteria</taxon>
        <taxon>Rhodobacterales</taxon>
        <taxon>Roseobacteraceae</taxon>
        <taxon>Roseovarius</taxon>
    </lineage>
</organism>
<name>A0A0T5P864_9RHOB</name>
<accession>A0A0T5P864</accession>
<feature type="compositionally biased region" description="Polar residues" evidence="1">
    <location>
        <begin position="48"/>
        <end position="60"/>
    </location>
</feature>
<sequence>MASKGQNPNFARPDKQDDPATPVPDRKQGEPAKTSNTVKAKDAFGQPRNETQWTRESISAHNAKPALEPDGKAAKEQARKFRG</sequence>
<dbReference type="PATRIC" id="fig|540747.5.peg.5629"/>
<feature type="compositionally biased region" description="Basic and acidic residues" evidence="1">
    <location>
        <begin position="12"/>
        <end position="30"/>
    </location>
</feature>
<dbReference type="RefSeq" id="WP_057816569.1">
    <property type="nucleotide sequence ID" value="NZ_CP031598.1"/>
</dbReference>
<proteinExistence type="predicted"/>
<dbReference type="Proteomes" id="UP000051401">
    <property type="component" value="Unassembled WGS sequence"/>
</dbReference>
<protein>
    <submittedName>
        <fullName evidence="2">Uncharacterized protein</fullName>
    </submittedName>
</protein>
<dbReference type="STRING" id="540747.SAMN04488031_101958"/>
<dbReference type="EMBL" id="CP031598">
    <property type="protein sequence ID" value="QEW26584.1"/>
    <property type="molecule type" value="Genomic_DNA"/>
</dbReference>
<evidence type="ECO:0000313" key="2">
    <source>
        <dbReference type="EMBL" id="KRS17403.1"/>
    </source>
</evidence>
<evidence type="ECO:0000313" key="3">
    <source>
        <dbReference type="EMBL" id="QEW26584.1"/>
    </source>
</evidence>
<evidence type="ECO:0000313" key="5">
    <source>
        <dbReference type="Proteomes" id="UP000325785"/>
    </source>
</evidence>
<feature type="compositionally biased region" description="Basic and acidic residues" evidence="1">
    <location>
        <begin position="67"/>
        <end position="83"/>
    </location>
</feature>
<keyword evidence="4" id="KW-1185">Reference proteome</keyword>
<evidence type="ECO:0000256" key="1">
    <source>
        <dbReference type="SAM" id="MobiDB-lite"/>
    </source>
</evidence>